<evidence type="ECO:0000256" key="6">
    <source>
        <dbReference type="ARBA" id="ARBA00023187"/>
    </source>
</evidence>
<evidence type="ECO:0000256" key="1">
    <source>
        <dbReference type="ARBA" id="ARBA00004123"/>
    </source>
</evidence>
<dbReference type="PROSITE" id="PS50969">
    <property type="entry name" value="FCP1"/>
    <property type="match status" value="1"/>
</dbReference>
<feature type="region of interest" description="Disordered" evidence="11">
    <location>
        <begin position="1"/>
        <end position="26"/>
    </location>
</feature>
<dbReference type="SMART" id="SM00386">
    <property type="entry name" value="HAT"/>
    <property type="match status" value="4"/>
</dbReference>
<dbReference type="FunFam" id="3.40.50.1000:FF:000015">
    <property type="entry name" value="CTD small phosphatase-like protein 2"/>
    <property type="match status" value="1"/>
</dbReference>
<dbReference type="SUPFAM" id="SSF48452">
    <property type="entry name" value="TPR-like"/>
    <property type="match status" value="2"/>
</dbReference>
<dbReference type="InterPro" id="IPR003107">
    <property type="entry name" value="HAT"/>
</dbReference>
<dbReference type="GO" id="GO:0004721">
    <property type="term" value="F:phosphoprotein phosphatase activity"/>
    <property type="evidence" value="ECO:0007669"/>
    <property type="project" value="UniProtKB-KW"/>
</dbReference>
<feature type="compositionally biased region" description="Polar residues" evidence="11">
    <location>
        <begin position="930"/>
        <end position="946"/>
    </location>
</feature>
<gene>
    <name evidence="13" type="ORF">AARE701A_LOCUS20362</name>
</gene>
<keyword evidence="6" id="KW-0508">mRNA splicing</keyword>
<dbReference type="InterPro" id="IPR036412">
    <property type="entry name" value="HAD-like_sf"/>
</dbReference>
<evidence type="ECO:0000313" key="14">
    <source>
        <dbReference type="Proteomes" id="UP000682877"/>
    </source>
</evidence>
<dbReference type="NCBIfam" id="TIGR02251">
    <property type="entry name" value="HIF-SF_euk"/>
    <property type="match status" value="1"/>
</dbReference>
<sequence>MVTTEVRTAVSDKEPLPPSPQLDGSSDFLDNDRLQETFSSGALDFDEWTLLISEIETSFPDDIEKLCLVYDAFLLEFPLCHGYWRKYAYHKIKLCTLEDAVEVFERAVQAATYSVAVWLDYCAFAVAAYEDPHDVSRSFERGLSFVGKDYSCCNLWDKYLEYLLGQQQWSSLAHVYLRTLRYPSKKLDLYYKNFRKIAASLKEKIKCRIDVNGDLSSDPMEEDLVPIRHTDEEISIVVRDLMGPSSSSAVSKALHAYLSIGEQFYQDSRQLMEKISCFETQIRRPYFHVNPLDTNQLDNWHAYLSFAETYGDFDWAINLYERCLIPCANYTEFWFRYVDFVESKGGRELANFALARASQTFVKNASVIHLFNARFKEHVGDASAASVALSRCGEELGFGFVENVTKKANMEKRLGNFAAAVTTYREALNKTLIGKENLETTALLYVQFSRLKYMITNSADDAAQILIEGNEKVPHCKLLLEELIRLLMMHGGSRQVDLLDPIIDKEISHQADSSDGLSAEDKEEISNLYMEFIDLSGTIHDVRKALGRHIKLFPHSARAKLHGSRPSGKSFRELIQRREKTRECLHQDLLTNKGISTFDSSPKEKKESSLDPDGVQSKDAVRADYVNTEPNLGCLASGHLVEGKDNVAERENLCESQSDLSMGLKADEGGERPREVSLPIQATPKHGFVTKQAHFSSSSVDTVKSDAIVIQPSGSQSPQSYQSQESLRQTGRNRYPRRDLNQTHRDSKPRSRERPPQMSYSPVGTGREIPGQHMGVAPRDNRAALQSSISQNPQNQFHNSALQMHPVVQTSNAYPQTQILAQHMIVSPPDSQNPQNQYQNSTSQVQTSFAYPQTQIPPNPVQSNYQQEGQMQSHEAYNQMWQQYYYSYYYYQQQQQQQLMSEQPQPNQNPQPQLDQNLLQLLSKQYQSQANTQYPQPQQVKEQLNTQQQSQEPENQQQIQFQQQQQQQEWFQQQQQWQQQQYFLWLQQQQLQGEAKGDEQRLSMPQPQVSTTNSDVQKSQESGAVNDANLSSDTSIRDLESMTAAITHACDGDEKQHPGLDTFTRDTETNEPAEMLVEDTSQSQGFASSVDGSESVEKMENACNYMSNSDTIFSPVLNDELNGTDRVFSAGNSLHWETPRWGADESSNKICFDNQTCNVSDFYISDVLIASLPFDESGNNDAFTEISPLPHYIFPEQYMVLPYLEDGSANTDDIKSDVDKINLDNHELFLAFNRTRSHNMEPEDHAESELAEDFDPQLFIKNQPELSDVVSNYWPRDTLRKKSVTLVLDLDETLVHSTLESCNAADFSFRVFFNMQENTVYVKQRPHLYRFLERVVELFHVVIFTASHNIYASQLLDILDPEGKFISQRFYRDSCILLDGIYTKDLTVLGLDLAKVAIIDNCPQVYRLQINNGIPIKSWYDDPADDGLISILPFLETLAVADDVRPIIGRRFGNKE</sequence>
<comment type="subcellular location">
    <subcellularLocation>
        <location evidence="1">Nucleus</location>
    </subcellularLocation>
</comment>
<dbReference type="GO" id="GO:0000395">
    <property type="term" value="P:mRNA 5'-splice site recognition"/>
    <property type="evidence" value="ECO:0007669"/>
    <property type="project" value="TreeGrafter"/>
</dbReference>
<evidence type="ECO:0000256" key="8">
    <source>
        <dbReference type="ARBA" id="ARBA00037324"/>
    </source>
</evidence>
<protein>
    <recommendedName>
        <fullName evidence="12">FCP1 homology domain-containing protein</fullName>
    </recommendedName>
</protein>
<evidence type="ECO:0000256" key="9">
    <source>
        <dbReference type="ARBA" id="ARBA00038019"/>
    </source>
</evidence>
<dbReference type="InterPro" id="IPR011990">
    <property type="entry name" value="TPR-like_helical_dom_sf"/>
</dbReference>
<dbReference type="CDD" id="cd07521">
    <property type="entry name" value="HAD_FCP1-like"/>
    <property type="match status" value="1"/>
</dbReference>
<feature type="region of interest" description="Disordered" evidence="11">
    <location>
        <begin position="595"/>
        <end position="617"/>
    </location>
</feature>
<feature type="compositionally biased region" description="Low complexity" evidence="11">
    <location>
        <begin position="947"/>
        <end position="957"/>
    </location>
</feature>
<dbReference type="Pfam" id="PF23241">
    <property type="entry name" value="HAT_PRP39_C"/>
    <property type="match status" value="1"/>
</dbReference>
<dbReference type="GO" id="GO:0071004">
    <property type="term" value="C:U2-type prespliceosome"/>
    <property type="evidence" value="ECO:0007669"/>
    <property type="project" value="TreeGrafter"/>
</dbReference>
<evidence type="ECO:0000256" key="10">
    <source>
        <dbReference type="ARBA" id="ARBA00038355"/>
    </source>
</evidence>
<keyword evidence="2" id="KW-0507">mRNA processing</keyword>
<keyword evidence="5" id="KW-0904">Protein phosphatase</keyword>
<dbReference type="GO" id="GO:0005685">
    <property type="term" value="C:U1 snRNP"/>
    <property type="evidence" value="ECO:0007669"/>
    <property type="project" value="TreeGrafter"/>
</dbReference>
<evidence type="ECO:0000259" key="12">
    <source>
        <dbReference type="PROSITE" id="PS50969"/>
    </source>
</evidence>
<evidence type="ECO:0000256" key="11">
    <source>
        <dbReference type="SAM" id="MobiDB-lite"/>
    </source>
</evidence>
<keyword evidence="14" id="KW-1185">Reference proteome</keyword>
<comment type="similarity">
    <text evidence="10">Belongs to the CTDSPL2 family.</text>
</comment>
<feature type="region of interest" description="Disordered" evidence="11">
    <location>
        <begin position="930"/>
        <end position="957"/>
    </location>
</feature>
<dbReference type="Gene3D" id="3.40.50.1000">
    <property type="entry name" value="HAD superfamily/HAD-like"/>
    <property type="match status" value="1"/>
</dbReference>
<dbReference type="Proteomes" id="UP000682877">
    <property type="component" value="Chromosome 8"/>
</dbReference>
<dbReference type="Gene3D" id="1.25.40.10">
    <property type="entry name" value="Tetratricopeptide repeat domain"/>
    <property type="match status" value="2"/>
</dbReference>
<keyword evidence="7" id="KW-0539">Nucleus</keyword>
<dbReference type="GO" id="GO:0000243">
    <property type="term" value="C:commitment complex"/>
    <property type="evidence" value="ECO:0007669"/>
    <property type="project" value="TreeGrafter"/>
</dbReference>
<keyword evidence="3" id="KW-0677">Repeat</keyword>
<evidence type="ECO:0000256" key="4">
    <source>
        <dbReference type="ARBA" id="ARBA00022801"/>
    </source>
</evidence>
<proteinExistence type="inferred from homology"/>
<feature type="compositionally biased region" description="Low complexity" evidence="11">
    <location>
        <begin position="711"/>
        <end position="724"/>
    </location>
</feature>
<organism evidence="13 14">
    <name type="scientific">Arabidopsis arenosa</name>
    <name type="common">Sand rock-cress</name>
    <name type="synonym">Cardaminopsis arenosa</name>
    <dbReference type="NCBI Taxonomy" id="38785"/>
    <lineage>
        <taxon>Eukaryota</taxon>
        <taxon>Viridiplantae</taxon>
        <taxon>Streptophyta</taxon>
        <taxon>Embryophyta</taxon>
        <taxon>Tracheophyta</taxon>
        <taxon>Spermatophyta</taxon>
        <taxon>Magnoliopsida</taxon>
        <taxon>eudicotyledons</taxon>
        <taxon>Gunneridae</taxon>
        <taxon>Pentapetalae</taxon>
        <taxon>rosids</taxon>
        <taxon>malvids</taxon>
        <taxon>Brassicales</taxon>
        <taxon>Brassicaceae</taxon>
        <taxon>Camelineae</taxon>
        <taxon>Arabidopsis</taxon>
    </lineage>
</organism>
<evidence type="ECO:0000256" key="2">
    <source>
        <dbReference type="ARBA" id="ARBA00022664"/>
    </source>
</evidence>
<feature type="compositionally biased region" description="Basic and acidic residues" evidence="11">
    <location>
        <begin position="736"/>
        <end position="755"/>
    </location>
</feature>
<dbReference type="FunFam" id="1.25.40.10:FF:000064">
    <property type="entry name" value="Putative pre-mrna-processing factor 39"/>
    <property type="match status" value="1"/>
</dbReference>
<evidence type="ECO:0000256" key="5">
    <source>
        <dbReference type="ARBA" id="ARBA00022912"/>
    </source>
</evidence>
<dbReference type="FunFam" id="1.25.40.10:FF:000159">
    <property type="entry name" value="Tetratricopeptide repeat (TPR)-like superfamily protein"/>
    <property type="match status" value="1"/>
</dbReference>
<evidence type="ECO:0000256" key="7">
    <source>
        <dbReference type="ARBA" id="ARBA00023242"/>
    </source>
</evidence>
<reference evidence="13" key="1">
    <citation type="submission" date="2021-01" db="EMBL/GenBank/DDBJ databases">
        <authorList>
            <person name="Bezrukov I."/>
        </authorList>
    </citation>
    <scope>NUCLEOTIDE SEQUENCE</scope>
</reference>
<dbReference type="InterPro" id="IPR011948">
    <property type="entry name" value="Dullard_phosphatase"/>
</dbReference>
<accession>A0A8S2B748</accession>
<feature type="region of interest" description="Disordered" evidence="11">
    <location>
        <begin position="711"/>
        <end position="775"/>
    </location>
</feature>
<comment type="similarity">
    <text evidence="9">Belongs to the PRP39 family.</text>
</comment>
<evidence type="ECO:0000256" key="3">
    <source>
        <dbReference type="ARBA" id="ARBA00022737"/>
    </source>
</evidence>
<dbReference type="SUPFAM" id="SSF56784">
    <property type="entry name" value="HAD-like"/>
    <property type="match status" value="1"/>
</dbReference>
<feature type="compositionally biased region" description="Polar residues" evidence="11">
    <location>
        <begin position="1003"/>
        <end position="1029"/>
    </location>
</feature>
<evidence type="ECO:0000313" key="13">
    <source>
        <dbReference type="EMBL" id="CAE6215929.1"/>
    </source>
</evidence>
<dbReference type="InterPro" id="IPR023214">
    <property type="entry name" value="HAD_sf"/>
</dbReference>
<feature type="domain" description="FCP1 homology" evidence="12">
    <location>
        <begin position="1279"/>
        <end position="1438"/>
    </location>
</feature>
<dbReference type="Pfam" id="PF03031">
    <property type="entry name" value="NIF"/>
    <property type="match status" value="1"/>
</dbReference>
<dbReference type="GO" id="GO:0030627">
    <property type="term" value="F:pre-mRNA 5'-splice site binding"/>
    <property type="evidence" value="ECO:0007669"/>
    <property type="project" value="TreeGrafter"/>
</dbReference>
<dbReference type="SMART" id="SM00577">
    <property type="entry name" value="CPDc"/>
    <property type="match status" value="1"/>
</dbReference>
<feature type="region of interest" description="Disordered" evidence="11">
    <location>
        <begin position="996"/>
        <end position="1029"/>
    </location>
</feature>
<name>A0A8S2B748_ARAAE</name>
<dbReference type="Pfam" id="PF23240">
    <property type="entry name" value="HAT_PRP39_N"/>
    <property type="match status" value="1"/>
</dbReference>
<dbReference type="InterPro" id="IPR004274">
    <property type="entry name" value="FCP1_dom"/>
</dbReference>
<keyword evidence="4" id="KW-0378">Hydrolase</keyword>
<dbReference type="EMBL" id="LR999458">
    <property type="protein sequence ID" value="CAE6215929.1"/>
    <property type="molecule type" value="Genomic_DNA"/>
</dbReference>
<dbReference type="PANTHER" id="PTHR17204">
    <property type="entry name" value="PRE-MRNA PROCESSING PROTEIN PRP39-RELATED"/>
    <property type="match status" value="1"/>
</dbReference>
<comment type="function">
    <text evidence="8">Probable phosphatase.</text>
</comment>
<dbReference type="PANTHER" id="PTHR17204:SF26">
    <property type="entry name" value="PRE-MRNA-PROCESSING FACTOR 39-2"/>
    <property type="match status" value="1"/>
</dbReference>
<dbReference type="InterPro" id="IPR059164">
    <property type="entry name" value="HAT_PRP39_C"/>
</dbReference>